<feature type="transmembrane region" description="Helical" evidence="6">
    <location>
        <begin position="222"/>
        <end position="243"/>
    </location>
</feature>
<reference evidence="9" key="2">
    <citation type="submission" date="2013-07" db="EMBL/GenBank/DDBJ databases">
        <authorList>
            <person name="Morais-Silva F.O."/>
            <person name="Rezende A.M."/>
            <person name="Pimentel C."/>
            <person name="Resende D.M."/>
            <person name="Santos C.I."/>
            <person name="Clemente C."/>
            <person name="de Oliveira L.M."/>
            <person name="da Silva S.M."/>
            <person name="Costa D.A."/>
            <person name="Varela-Raposo A."/>
            <person name="Horacio E.C.A."/>
            <person name="Matos M."/>
            <person name="Flores O."/>
            <person name="Ruiz J.C."/>
            <person name="Rodrigues-Pousada C."/>
        </authorList>
    </citation>
    <scope>NUCLEOTIDE SEQUENCE [LARGE SCALE GENOMIC DNA]</scope>
    <source>
        <strain evidence="9">ATCC 19364 / DSM 1382 / NCIMB 9332 / VKM B-1759</strain>
    </source>
</reference>
<protein>
    <recommendedName>
        <fullName evidence="7">EamA domain-containing protein</fullName>
    </recommendedName>
</protein>
<dbReference type="PANTHER" id="PTHR32322:SF2">
    <property type="entry name" value="EAMA DOMAIN-CONTAINING PROTEIN"/>
    <property type="match status" value="1"/>
</dbReference>
<keyword evidence="5 6" id="KW-0472">Membrane</keyword>
<dbReference type="Proteomes" id="UP000016587">
    <property type="component" value="Chromosome"/>
</dbReference>
<evidence type="ECO:0000256" key="3">
    <source>
        <dbReference type="ARBA" id="ARBA00022692"/>
    </source>
</evidence>
<organism evidence="8 9">
    <name type="scientific">Megalodesulfovibrio gigas (strain ATCC 19364 / DSM 1382 / NCIMB 9332 / VKM B-1759)</name>
    <name type="common">Desulfovibrio gigas</name>
    <dbReference type="NCBI Taxonomy" id="1121448"/>
    <lineage>
        <taxon>Bacteria</taxon>
        <taxon>Pseudomonadati</taxon>
        <taxon>Thermodesulfobacteriota</taxon>
        <taxon>Desulfovibrionia</taxon>
        <taxon>Desulfovibrionales</taxon>
        <taxon>Desulfovibrionaceae</taxon>
        <taxon>Megalodesulfovibrio</taxon>
    </lineage>
</organism>
<feature type="transmembrane region" description="Helical" evidence="6">
    <location>
        <begin position="280"/>
        <end position="298"/>
    </location>
</feature>
<evidence type="ECO:0000313" key="8">
    <source>
        <dbReference type="EMBL" id="AGW12683.1"/>
    </source>
</evidence>
<dbReference type="HOGENOM" id="CLU_033863_4_1_7"/>
<evidence type="ECO:0000256" key="2">
    <source>
        <dbReference type="ARBA" id="ARBA00007362"/>
    </source>
</evidence>
<feature type="transmembrane region" description="Helical" evidence="6">
    <location>
        <begin position="77"/>
        <end position="98"/>
    </location>
</feature>
<keyword evidence="3 6" id="KW-0812">Transmembrane</keyword>
<feature type="transmembrane region" description="Helical" evidence="6">
    <location>
        <begin position="45"/>
        <end position="65"/>
    </location>
</feature>
<sequence length="316" mass="32324">MMHVVRSTATAWAALALAVLFWGLSFVGSKIALSGGEAGGQGLPPLTLLAIRFCLGALVFGPLLLRRPRRRWTPRLLLRILAMAACLPGAYFVLEIYAVSMTSAAKAALIAACIPVTVLCIGSLLRGERPGWRLLCGAAAALAGVAMLVAGEGGLGGGVNPGDGLMLLAVLAAAGYMLQADILGRELGVQAVTAWQMLWGAVFFLPLGLWQGAGVELAAVSAQAWLATLGLALFPTLAAFWAYNHALAHLGAGRASLGINLVPLVATLGAWAMLGEAMTLRQGLGGAGILLGVLLATLPRQGAADDAAPAESCCPE</sequence>
<reference evidence="8 9" key="1">
    <citation type="journal article" date="2013" name="J. Bacteriol.">
        <title>Roles of HynAB and Ech, the only two hydrogenases found in the model sulfate reducer Desulfovibrio gigas.</title>
        <authorList>
            <person name="Morais-Silva F.O."/>
            <person name="Santos C.I."/>
            <person name="Rodrigues R."/>
            <person name="Pereira I.A."/>
            <person name="Rodrigues-Pousada C."/>
        </authorList>
    </citation>
    <scope>NUCLEOTIDE SEQUENCE [LARGE SCALE GENOMIC DNA]</scope>
    <source>
        <strain evidence="9">ATCC 19364 / DSM 1382 / NCIMB 9332 / VKM B-1759</strain>
    </source>
</reference>
<dbReference type="KEGG" id="dgg:DGI_0788"/>
<dbReference type="InterPro" id="IPR037185">
    <property type="entry name" value="EmrE-like"/>
</dbReference>
<feature type="transmembrane region" description="Helical" evidence="6">
    <location>
        <begin position="191"/>
        <end position="210"/>
    </location>
</feature>
<dbReference type="Pfam" id="PF00892">
    <property type="entry name" value="EamA"/>
    <property type="match status" value="2"/>
</dbReference>
<dbReference type="PANTHER" id="PTHR32322">
    <property type="entry name" value="INNER MEMBRANE TRANSPORTER"/>
    <property type="match status" value="1"/>
</dbReference>
<accession>T2G8S2</accession>
<evidence type="ECO:0000256" key="4">
    <source>
        <dbReference type="ARBA" id="ARBA00022989"/>
    </source>
</evidence>
<dbReference type="GO" id="GO:0016020">
    <property type="term" value="C:membrane"/>
    <property type="evidence" value="ECO:0007669"/>
    <property type="project" value="UniProtKB-SubCell"/>
</dbReference>
<dbReference type="EMBL" id="CP006585">
    <property type="protein sequence ID" value="AGW12683.1"/>
    <property type="molecule type" value="Genomic_DNA"/>
</dbReference>
<evidence type="ECO:0000256" key="5">
    <source>
        <dbReference type="ARBA" id="ARBA00023136"/>
    </source>
</evidence>
<dbReference type="SUPFAM" id="SSF103481">
    <property type="entry name" value="Multidrug resistance efflux transporter EmrE"/>
    <property type="match status" value="2"/>
</dbReference>
<gene>
    <name evidence="8" type="ORF">DGI_0788</name>
</gene>
<feature type="transmembrane region" description="Helical" evidence="6">
    <location>
        <begin position="162"/>
        <end position="179"/>
    </location>
</feature>
<keyword evidence="4 6" id="KW-1133">Transmembrane helix</keyword>
<dbReference type="InterPro" id="IPR050638">
    <property type="entry name" value="AA-Vitamin_Transporters"/>
</dbReference>
<feature type="domain" description="EamA" evidence="7">
    <location>
        <begin position="14"/>
        <end position="149"/>
    </location>
</feature>
<comment type="similarity">
    <text evidence="2">Belongs to the EamA transporter family.</text>
</comment>
<evidence type="ECO:0000259" key="7">
    <source>
        <dbReference type="Pfam" id="PF00892"/>
    </source>
</evidence>
<name>T2G8S2_MEGG1</name>
<feature type="transmembrane region" description="Helical" evidence="6">
    <location>
        <begin position="132"/>
        <end position="150"/>
    </location>
</feature>
<dbReference type="eggNOG" id="COG0697">
    <property type="taxonomic scope" value="Bacteria"/>
</dbReference>
<dbReference type="RefSeq" id="WP_021759369.1">
    <property type="nucleotide sequence ID" value="NC_022444.1"/>
</dbReference>
<feature type="transmembrane region" description="Helical" evidence="6">
    <location>
        <begin position="104"/>
        <end position="125"/>
    </location>
</feature>
<feature type="transmembrane region" description="Helical" evidence="6">
    <location>
        <begin position="255"/>
        <end position="274"/>
    </location>
</feature>
<feature type="domain" description="EamA" evidence="7">
    <location>
        <begin position="161"/>
        <end position="297"/>
    </location>
</feature>
<comment type="subcellular location">
    <subcellularLocation>
        <location evidence="1">Membrane</location>
        <topology evidence="1">Multi-pass membrane protein</topology>
    </subcellularLocation>
</comment>
<dbReference type="InterPro" id="IPR000620">
    <property type="entry name" value="EamA_dom"/>
</dbReference>
<dbReference type="OrthoDB" id="5416392at2"/>
<evidence type="ECO:0000313" key="9">
    <source>
        <dbReference type="Proteomes" id="UP000016587"/>
    </source>
</evidence>
<evidence type="ECO:0000256" key="6">
    <source>
        <dbReference type="SAM" id="Phobius"/>
    </source>
</evidence>
<dbReference type="PATRIC" id="fig|1121448.10.peg.788"/>
<evidence type="ECO:0000256" key="1">
    <source>
        <dbReference type="ARBA" id="ARBA00004141"/>
    </source>
</evidence>
<dbReference type="AlphaFoldDB" id="T2G8S2"/>
<keyword evidence="9" id="KW-1185">Reference proteome</keyword>
<dbReference type="STRING" id="1121448.DGI_0788"/>
<proteinExistence type="inferred from homology"/>